<evidence type="ECO:0000259" key="11">
    <source>
        <dbReference type="Pfam" id="PF01502"/>
    </source>
</evidence>
<evidence type="ECO:0000256" key="9">
    <source>
        <dbReference type="ARBA" id="ARBA00023102"/>
    </source>
</evidence>
<dbReference type="EMBL" id="KI913978">
    <property type="protein sequence ID" value="ETV95997.1"/>
    <property type="molecule type" value="Genomic_DNA"/>
</dbReference>
<dbReference type="RefSeq" id="XP_008875308.1">
    <property type="nucleotide sequence ID" value="XM_008877086.1"/>
</dbReference>
<reference evidence="12" key="1">
    <citation type="submission" date="2013-12" db="EMBL/GenBank/DDBJ databases">
        <title>The Genome Sequence of Aphanomyces invadans NJM9701.</title>
        <authorList>
            <consortium name="The Broad Institute Genomics Platform"/>
            <person name="Russ C."/>
            <person name="Tyler B."/>
            <person name="van West P."/>
            <person name="Dieguez-Uribeondo J."/>
            <person name="Young S.K."/>
            <person name="Zeng Q."/>
            <person name="Gargeya S."/>
            <person name="Fitzgerald M."/>
            <person name="Abouelleil A."/>
            <person name="Alvarado L."/>
            <person name="Chapman S.B."/>
            <person name="Gainer-Dewar J."/>
            <person name="Goldberg J."/>
            <person name="Griggs A."/>
            <person name="Gujja S."/>
            <person name="Hansen M."/>
            <person name="Howarth C."/>
            <person name="Imamovic A."/>
            <person name="Ireland A."/>
            <person name="Larimer J."/>
            <person name="McCowan C."/>
            <person name="Murphy C."/>
            <person name="Pearson M."/>
            <person name="Poon T.W."/>
            <person name="Priest M."/>
            <person name="Roberts A."/>
            <person name="Saif S."/>
            <person name="Shea T."/>
            <person name="Sykes S."/>
            <person name="Wortman J."/>
            <person name="Nusbaum C."/>
            <person name="Birren B."/>
        </authorList>
    </citation>
    <scope>NUCLEOTIDE SEQUENCE [LARGE SCALE GENOMIC DNA]</scope>
    <source>
        <strain evidence="12">NJM9701</strain>
    </source>
</reference>
<dbReference type="Pfam" id="PF01503">
    <property type="entry name" value="PRA-PH"/>
    <property type="match status" value="1"/>
</dbReference>
<dbReference type="GO" id="GO:0000105">
    <property type="term" value="P:L-histidine biosynthetic process"/>
    <property type="evidence" value="ECO:0007669"/>
    <property type="project" value="UniProtKB-UniPathway"/>
</dbReference>
<dbReference type="SUPFAM" id="SSF141734">
    <property type="entry name" value="HisI-like"/>
    <property type="match status" value="1"/>
</dbReference>
<dbReference type="AlphaFoldDB" id="A0A024TRP4"/>
<dbReference type="GeneID" id="20087702"/>
<dbReference type="Gene3D" id="1.10.287.1080">
    <property type="entry name" value="MazG-like"/>
    <property type="match status" value="1"/>
</dbReference>
<evidence type="ECO:0000256" key="6">
    <source>
        <dbReference type="ARBA" id="ARBA00022741"/>
    </source>
</evidence>
<dbReference type="GO" id="GO:0004636">
    <property type="term" value="F:phosphoribosyl-ATP diphosphatase activity"/>
    <property type="evidence" value="ECO:0007669"/>
    <property type="project" value="UniProtKB-EC"/>
</dbReference>
<dbReference type="NCBIfam" id="TIGR03188">
    <property type="entry name" value="histidine_hisI"/>
    <property type="match status" value="1"/>
</dbReference>
<protein>
    <submittedName>
        <fullName evidence="12">Phosphoribosyl-ATP diphosphatase</fullName>
    </submittedName>
</protein>
<evidence type="ECO:0000256" key="5">
    <source>
        <dbReference type="ARBA" id="ARBA00022605"/>
    </source>
</evidence>
<gene>
    <name evidence="12" type="ORF">H310_10652</name>
</gene>
<evidence type="ECO:0000256" key="3">
    <source>
        <dbReference type="ARBA" id="ARBA00005169"/>
    </source>
</evidence>
<dbReference type="SUPFAM" id="SSF101386">
    <property type="entry name" value="all-alpha NTP pyrophosphatases"/>
    <property type="match status" value="1"/>
</dbReference>
<evidence type="ECO:0000256" key="1">
    <source>
        <dbReference type="ARBA" id="ARBA00000024"/>
    </source>
</evidence>
<dbReference type="GO" id="GO:0004635">
    <property type="term" value="F:phosphoribosyl-AMP cyclohydrolase activity"/>
    <property type="evidence" value="ECO:0007669"/>
    <property type="project" value="UniProtKB-EC"/>
</dbReference>
<dbReference type="STRING" id="157072.A0A024TRP4"/>
<dbReference type="Pfam" id="PF01502">
    <property type="entry name" value="PRA-CH"/>
    <property type="match status" value="1"/>
</dbReference>
<dbReference type="InterPro" id="IPR002496">
    <property type="entry name" value="PRib_AMP_CycHydrolase_dom"/>
</dbReference>
<keyword evidence="5" id="KW-0028">Amino-acid biosynthesis</keyword>
<comment type="catalytic activity">
    <reaction evidence="2">
        <text>1-(5-phospho-beta-D-ribosyl)-ATP + H2O = 1-(5-phospho-beta-D-ribosyl)-5'-AMP + diphosphate + H(+)</text>
        <dbReference type="Rhea" id="RHEA:22828"/>
        <dbReference type="ChEBI" id="CHEBI:15377"/>
        <dbReference type="ChEBI" id="CHEBI:15378"/>
        <dbReference type="ChEBI" id="CHEBI:33019"/>
        <dbReference type="ChEBI" id="CHEBI:59457"/>
        <dbReference type="ChEBI" id="CHEBI:73183"/>
        <dbReference type="EC" id="3.6.1.31"/>
    </reaction>
</comment>
<keyword evidence="8" id="KW-0067">ATP-binding</keyword>
<keyword evidence="7" id="KW-0378">Hydrolase</keyword>
<dbReference type="UniPathway" id="UPA00031">
    <property type="reaction ID" value="UER00007"/>
</dbReference>
<dbReference type="Gene3D" id="3.10.20.810">
    <property type="entry name" value="Phosphoribosyl-AMP cyclohydrolase"/>
    <property type="match status" value="1"/>
</dbReference>
<dbReference type="InterPro" id="IPR038019">
    <property type="entry name" value="PRib_AMP_CycHydrolase_sf"/>
</dbReference>
<dbReference type="PANTHER" id="PTHR42945">
    <property type="entry name" value="HISTIDINE BIOSYNTHESIS BIFUNCTIONAL PROTEIN"/>
    <property type="match status" value="1"/>
</dbReference>
<sequence length="403" mass="43990">MFLPTFDSWNDAALFSWGIVGSIYIRQDERSLRLAPTNEMAAVLKSHHVVIGPFTTSMLDEAVKWLDQGAVHVVLQTTYQELVEGIALDLPPSRVYLSMTDSDLEQVAAPTAVAMLPKISSGVILTATSSSPSISLVEFRKLLPESYRVVVANAPLDLLPTYHHHHVDVVGSPASLDAGATFAQCLRSDRPDGLFATVVTDLSGVALGLVYSSVESIIAAVAERRGIFYSRSRGGLWRKGDSSGHTQELIRLDLDCDSDAIRCIVRQHDVASAVPDTGAFCHLNTRTCWGHASGIRELQLTLQERLGSAPAGSYTKRLFDDRTLLRNKLVEEAQELAEAEDSTHVAEEAADVLYFAMVRAVAANVSFQDIEAQLTMRARKLSRRPGNAKTYRIEAAEAILKGD</sequence>
<dbReference type="OrthoDB" id="1703565at2759"/>
<evidence type="ECO:0000256" key="4">
    <source>
        <dbReference type="ARBA" id="ARBA00005204"/>
    </source>
</evidence>
<evidence type="ECO:0000256" key="10">
    <source>
        <dbReference type="ARBA" id="ARBA00023268"/>
    </source>
</evidence>
<comment type="pathway">
    <text evidence="3">Amino-acid biosynthesis; L-histidine biosynthesis; L-histidine from 5-phospho-alpha-D-ribose 1-diphosphate: step 3/9.</text>
</comment>
<dbReference type="eggNOG" id="KOG4311">
    <property type="taxonomic scope" value="Eukaryota"/>
</dbReference>
<evidence type="ECO:0000256" key="2">
    <source>
        <dbReference type="ARBA" id="ARBA00001460"/>
    </source>
</evidence>
<accession>A0A024TRP4</accession>
<name>A0A024TRP4_9STRA</name>
<dbReference type="VEuPathDB" id="FungiDB:H310_10652"/>
<comment type="pathway">
    <text evidence="4">Amino-acid biosynthesis; L-histidine biosynthesis; L-histidine from 5-phospho-alpha-D-ribose 1-diphosphate: step 2/9.</text>
</comment>
<dbReference type="InterPro" id="IPR021130">
    <property type="entry name" value="PRib-ATP_PPHydrolase-like"/>
</dbReference>
<comment type="catalytic activity">
    <reaction evidence="1">
        <text>1-(5-phospho-beta-D-ribosyl)-5'-AMP + H2O = 1-(5-phospho-beta-D-ribosyl)-5-[(5-phospho-beta-D-ribosylamino)methylideneamino]imidazole-4-carboxamide</text>
        <dbReference type="Rhea" id="RHEA:20049"/>
        <dbReference type="ChEBI" id="CHEBI:15377"/>
        <dbReference type="ChEBI" id="CHEBI:58435"/>
        <dbReference type="ChEBI" id="CHEBI:59457"/>
        <dbReference type="EC" id="3.5.4.19"/>
    </reaction>
</comment>
<dbReference type="PANTHER" id="PTHR42945:SF1">
    <property type="entry name" value="HISTIDINE BIOSYNTHESIS BIFUNCTIONAL PROTEIN HIS7"/>
    <property type="match status" value="1"/>
</dbReference>
<keyword evidence="6" id="KW-0547">Nucleotide-binding</keyword>
<feature type="domain" description="Phosphoribosyl-AMP cyclohydrolase" evidence="11">
    <location>
        <begin position="209"/>
        <end position="289"/>
    </location>
</feature>
<dbReference type="InterPro" id="IPR008179">
    <property type="entry name" value="HisE"/>
</dbReference>
<dbReference type="GO" id="GO:0005524">
    <property type="term" value="F:ATP binding"/>
    <property type="evidence" value="ECO:0007669"/>
    <property type="project" value="UniProtKB-KW"/>
</dbReference>
<evidence type="ECO:0000313" key="12">
    <source>
        <dbReference type="EMBL" id="ETV95997.1"/>
    </source>
</evidence>
<proteinExistence type="predicted"/>
<keyword evidence="10" id="KW-0511">Multifunctional enzyme</keyword>
<evidence type="ECO:0000256" key="8">
    <source>
        <dbReference type="ARBA" id="ARBA00022840"/>
    </source>
</evidence>
<evidence type="ECO:0000256" key="7">
    <source>
        <dbReference type="ARBA" id="ARBA00022801"/>
    </source>
</evidence>
<keyword evidence="9" id="KW-0368">Histidine biosynthesis</keyword>
<organism evidence="12">
    <name type="scientific">Aphanomyces invadans</name>
    <dbReference type="NCBI Taxonomy" id="157072"/>
    <lineage>
        <taxon>Eukaryota</taxon>
        <taxon>Sar</taxon>
        <taxon>Stramenopiles</taxon>
        <taxon>Oomycota</taxon>
        <taxon>Saprolegniomycetes</taxon>
        <taxon>Saprolegniales</taxon>
        <taxon>Verrucalvaceae</taxon>
        <taxon>Aphanomyces</taxon>
    </lineage>
</organism>